<proteinExistence type="predicted"/>
<gene>
    <name evidence="1" type="ORF">FIC94_14530</name>
</gene>
<evidence type="ECO:0000313" key="2">
    <source>
        <dbReference type="Proteomes" id="UP000312784"/>
    </source>
</evidence>
<keyword evidence="2" id="KW-1185">Reference proteome</keyword>
<dbReference type="InterPro" id="IPR021862">
    <property type="entry name" value="DUF3472"/>
</dbReference>
<name>A0ABY2Y4J1_9HYPH</name>
<protein>
    <submittedName>
        <fullName evidence="1">Uncharacterized protein</fullName>
    </submittedName>
</protein>
<organism evidence="1 2">
    <name type="scientific">Ochrobactrum teleogrylli</name>
    <dbReference type="NCBI Taxonomy" id="2479765"/>
    <lineage>
        <taxon>Bacteria</taxon>
        <taxon>Pseudomonadati</taxon>
        <taxon>Pseudomonadota</taxon>
        <taxon>Alphaproteobacteria</taxon>
        <taxon>Hyphomicrobiales</taxon>
        <taxon>Brucellaceae</taxon>
        <taxon>Brucella/Ochrobactrum group</taxon>
        <taxon>Ochrobactrum</taxon>
    </lineage>
</organism>
<evidence type="ECO:0000313" key="1">
    <source>
        <dbReference type="EMBL" id="TNV13820.1"/>
    </source>
</evidence>
<dbReference type="Proteomes" id="UP000312784">
    <property type="component" value="Unassembled WGS sequence"/>
</dbReference>
<reference evidence="1 2" key="1">
    <citation type="submission" date="2019-06" db="EMBL/GenBank/DDBJ databases">
        <title>Ochrobactrum cricket sp.nov., isolated from the insect Teleogryllus occipitalis living in deserted cropland.</title>
        <authorList>
            <person name="Hu M."/>
        </authorList>
    </citation>
    <scope>NUCLEOTIDE SEQUENCE [LARGE SCALE GENOMIC DNA]</scope>
    <source>
        <strain evidence="1 2">LCB8</strain>
    </source>
</reference>
<dbReference type="Pfam" id="PF11958">
    <property type="entry name" value="DUF3472"/>
    <property type="match status" value="1"/>
</dbReference>
<dbReference type="EMBL" id="VEWL01000009">
    <property type="protein sequence ID" value="TNV13820.1"/>
    <property type="molecule type" value="Genomic_DNA"/>
</dbReference>
<accession>A0ABY2Y4J1</accession>
<dbReference type="RefSeq" id="WP_140025377.1">
    <property type="nucleotide sequence ID" value="NZ_JBHUFG010000050.1"/>
</dbReference>
<comment type="caution">
    <text evidence="1">The sequence shown here is derived from an EMBL/GenBank/DDBJ whole genome shotgun (WGS) entry which is preliminary data.</text>
</comment>
<sequence length="380" mass="41939">MSNQISSKSDQEKSNLSLHGPVVFAESGFNTFYDLVYGEQYAQYGSIGLSVYMACRSFIINEFKGSLGIRYSIDPRGKSPYNNLIVIQNTSDNSSNKISDVVIEYSDPGNDITYFDDDAGGGIRISNASTGVMPWAPGTWYASVIRRWYKPGEKVTHVGFFMYDYQKDTWFHYLTVTFPCVDILFPGDDVHSMKPTGFLERNNSPAAHYSGSFGQYFAWRSGTGWYKSNTVSVTPGDCGNLWSAETAFQQTAITMSTEVPPFSNTSSTFSAPLKISSTKPKPAGPCGMLEFSVSYNKDGNISAIWKIDSQKPPQLSYSITIYENTTASKPLWTNSDAAPERRQCSFVIDPALAKGTYLAQIDVTSIFGETSGIVTPFMVT</sequence>